<evidence type="ECO:0000313" key="13">
    <source>
        <dbReference type="Proteomes" id="UP000237073"/>
    </source>
</evidence>
<evidence type="ECO:0000259" key="10">
    <source>
        <dbReference type="PROSITE" id="PS51918"/>
    </source>
</evidence>
<name>A0A2P5GJ44_9ENTR</name>
<dbReference type="InterPro" id="IPR040074">
    <property type="entry name" value="BssD/PflA/YjjW"/>
</dbReference>
<dbReference type="InterPro" id="IPR034457">
    <property type="entry name" value="Organic_radical-activating"/>
</dbReference>
<dbReference type="EMBL" id="PQGD01000023">
    <property type="protein sequence ID" value="POP43699.1"/>
    <property type="molecule type" value="Genomic_DNA"/>
</dbReference>
<dbReference type="Gene3D" id="3.30.70.20">
    <property type="match status" value="1"/>
</dbReference>
<proteinExistence type="inferred from homology"/>
<dbReference type="PROSITE" id="PS51918">
    <property type="entry name" value="RADICAL_SAM"/>
    <property type="match status" value="1"/>
</dbReference>
<dbReference type="PROSITE" id="PS01087">
    <property type="entry name" value="RADICAL_ACTIVATING"/>
    <property type="match status" value="1"/>
</dbReference>
<dbReference type="Proteomes" id="UP000247005">
    <property type="component" value="Unassembled WGS sequence"/>
</dbReference>
<keyword evidence="4" id="KW-0949">S-adenosyl-L-methionine</keyword>
<protein>
    <submittedName>
        <fullName evidence="12">YjjW family glycine radical enzyme activase</fullName>
    </submittedName>
</protein>
<evidence type="ECO:0000256" key="3">
    <source>
        <dbReference type="ARBA" id="ARBA00022485"/>
    </source>
</evidence>
<evidence type="ECO:0000256" key="6">
    <source>
        <dbReference type="ARBA" id="ARBA00023002"/>
    </source>
</evidence>
<dbReference type="InterPro" id="IPR058240">
    <property type="entry name" value="rSAM_sf"/>
</dbReference>
<evidence type="ECO:0000313" key="14">
    <source>
        <dbReference type="Proteomes" id="UP000247005"/>
    </source>
</evidence>
<gene>
    <name evidence="12" type="primary">yjjW</name>
    <name evidence="12" type="ORF">CHU32_22535</name>
    <name evidence="11" type="ORF">CHU33_23275</name>
</gene>
<keyword evidence="8" id="KW-0411">Iron-sulfur</keyword>
<dbReference type="NCBIfam" id="TIGR04041">
    <property type="entry name" value="activase_YjjW"/>
    <property type="match status" value="1"/>
</dbReference>
<dbReference type="SUPFAM" id="SSF102114">
    <property type="entry name" value="Radical SAM enzymes"/>
    <property type="match status" value="1"/>
</dbReference>
<sequence>MNSRCASVSKIIPFSCVDGPGSRLALFLQGCNLRCKNCHNPWTIGCCNYCGECVAQCPHQALSMVNERVMWNESTCQQCDTCLHMCPQQATPMAQTMSVEDVLLHLRKALLFIEGITVSGGEATTQLPFLQALFSAIKADTQLRQLTCLVDSNGLLSETGWQKLLPVCDGAMVDLKAWDRECHLALTGRDNAQIKRSIQLLAKQGKLAELRLLMIPGQVDYLQHCEPLAAFIRQLGDVPVRLNAFHAHGVYGEAKSWPGATPEDVDKLARALRARGVENLILPALYLQA</sequence>
<dbReference type="PANTHER" id="PTHR30352">
    <property type="entry name" value="PYRUVATE FORMATE-LYASE-ACTIVATING ENZYME"/>
    <property type="match status" value="1"/>
</dbReference>
<dbReference type="GO" id="GO:0051539">
    <property type="term" value="F:4 iron, 4 sulfur cluster binding"/>
    <property type="evidence" value="ECO:0007669"/>
    <property type="project" value="UniProtKB-KW"/>
</dbReference>
<dbReference type="Proteomes" id="UP000237073">
    <property type="component" value="Unassembled WGS sequence"/>
</dbReference>
<evidence type="ECO:0000256" key="4">
    <source>
        <dbReference type="ARBA" id="ARBA00022691"/>
    </source>
</evidence>
<dbReference type="Gene3D" id="3.20.20.70">
    <property type="entry name" value="Aldolase class I"/>
    <property type="match status" value="1"/>
</dbReference>
<dbReference type="PROSITE" id="PS00198">
    <property type="entry name" value="4FE4S_FER_1"/>
    <property type="match status" value="2"/>
</dbReference>
<dbReference type="InterPro" id="IPR013785">
    <property type="entry name" value="Aldolase_TIM"/>
</dbReference>
<dbReference type="InterPro" id="IPR001989">
    <property type="entry name" value="Radical_activat_CS"/>
</dbReference>
<dbReference type="OrthoDB" id="9782387at2"/>
<feature type="domain" description="Radical SAM core" evidence="10">
    <location>
        <begin position="17"/>
        <end position="284"/>
    </location>
</feature>
<dbReference type="InterPro" id="IPR012839">
    <property type="entry name" value="Organic_radical_activase"/>
</dbReference>
<dbReference type="EMBL" id="PQGE01000027">
    <property type="protein sequence ID" value="POP41403.1"/>
    <property type="molecule type" value="Genomic_DNA"/>
</dbReference>
<evidence type="ECO:0000259" key="9">
    <source>
        <dbReference type="PROSITE" id="PS51379"/>
    </source>
</evidence>
<dbReference type="PANTHER" id="PTHR30352:SF13">
    <property type="entry name" value="GLYCYL-RADICAL ENZYME ACTIVATING ENZYME YJJW-RELATED"/>
    <property type="match status" value="1"/>
</dbReference>
<dbReference type="InterPro" id="IPR017900">
    <property type="entry name" value="4Fe4S_Fe_S_CS"/>
</dbReference>
<dbReference type="Pfam" id="PF04055">
    <property type="entry name" value="Radical_SAM"/>
    <property type="match status" value="1"/>
</dbReference>
<dbReference type="SFLD" id="SFLDS00029">
    <property type="entry name" value="Radical_SAM"/>
    <property type="match status" value="1"/>
</dbReference>
<dbReference type="InterPro" id="IPR017896">
    <property type="entry name" value="4Fe4S_Fe-S-bd"/>
</dbReference>
<dbReference type="GO" id="GO:0046872">
    <property type="term" value="F:metal ion binding"/>
    <property type="evidence" value="ECO:0007669"/>
    <property type="project" value="UniProtKB-KW"/>
</dbReference>
<evidence type="ECO:0000256" key="2">
    <source>
        <dbReference type="ARBA" id="ARBA00009777"/>
    </source>
</evidence>
<evidence type="ECO:0000313" key="11">
    <source>
        <dbReference type="EMBL" id="POP41403.1"/>
    </source>
</evidence>
<keyword evidence="7" id="KW-0408">Iron</keyword>
<evidence type="ECO:0000256" key="7">
    <source>
        <dbReference type="ARBA" id="ARBA00023004"/>
    </source>
</evidence>
<dbReference type="SFLD" id="SFLDF00392">
    <property type="entry name" value="YjjI_activase"/>
    <property type="match status" value="1"/>
</dbReference>
<feature type="domain" description="4Fe-4S ferredoxin-type" evidence="9">
    <location>
        <begin position="67"/>
        <end position="96"/>
    </location>
</feature>
<dbReference type="SFLD" id="SFLDG01118">
    <property type="entry name" value="activating_enzymes__group_2"/>
    <property type="match status" value="1"/>
</dbReference>
<comment type="similarity">
    <text evidence="2">Belongs to the organic radical-activating enzymes family.</text>
</comment>
<keyword evidence="13" id="KW-1185">Reference proteome</keyword>
<dbReference type="SUPFAM" id="SSF54862">
    <property type="entry name" value="4Fe-4S ferredoxins"/>
    <property type="match status" value="1"/>
</dbReference>
<feature type="domain" description="4Fe-4S ferredoxin-type" evidence="9">
    <location>
        <begin position="47"/>
        <end position="66"/>
    </location>
</feature>
<evidence type="ECO:0000256" key="8">
    <source>
        <dbReference type="ARBA" id="ARBA00023014"/>
    </source>
</evidence>
<dbReference type="RefSeq" id="WP_103678367.1">
    <property type="nucleotide sequence ID" value="NZ_PQGD01000023.1"/>
</dbReference>
<dbReference type="PIRSF" id="PIRSF000371">
    <property type="entry name" value="PFL_act_enz"/>
    <property type="match status" value="1"/>
</dbReference>
<reference evidence="13 14" key="1">
    <citation type="submission" date="2018-01" db="EMBL/GenBank/DDBJ databases">
        <title>Superficieibacter electus gen. nov., sp. nov., an extended-spectrum beta-lactamase possessing member of the Enterobacteriaceae family, isolated from intensive care unit surfaces.</title>
        <authorList>
            <person name="Potter R.F."/>
            <person name="D'Souza A.W."/>
        </authorList>
    </citation>
    <scope>NUCLEOTIDE SEQUENCE [LARGE SCALE GENOMIC DNA]</scope>
    <source>
        <strain evidence="12 14">BP-1</strain>
        <strain evidence="11 13">BP-2</strain>
    </source>
</reference>
<keyword evidence="5" id="KW-0479">Metal-binding</keyword>
<evidence type="ECO:0000256" key="1">
    <source>
        <dbReference type="ARBA" id="ARBA00001966"/>
    </source>
</evidence>
<dbReference type="GO" id="GO:0016491">
    <property type="term" value="F:oxidoreductase activity"/>
    <property type="evidence" value="ECO:0007669"/>
    <property type="project" value="UniProtKB-KW"/>
</dbReference>
<keyword evidence="3" id="KW-0004">4Fe-4S</keyword>
<dbReference type="InterPro" id="IPR023912">
    <property type="entry name" value="YjjW_bact"/>
</dbReference>
<dbReference type="AlphaFoldDB" id="A0A2P5GJ44"/>
<dbReference type="PROSITE" id="PS51379">
    <property type="entry name" value="4FE4S_FER_2"/>
    <property type="match status" value="2"/>
</dbReference>
<organism evidence="12 14">
    <name type="scientific">Superficieibacter electus</name>
    <dbReference type="NCBI Taxonomy" id="2022662"/>
    <lineage>
        <taxon>Bacteria</taxon>
        <taxon>Pseudomonadati</taxon>
        <taxon>Pseudomonadota</taxon>
        <taxon>Gammaproteobacteria</taxon>
        <taxon>Enterobacterales</taxon>
        <taxon>Enterobacteriaceae</taxon>
        <taxon>Superficieibacter</taxon>
    </lineage>
</organism>
<accession>A0A2P5GJ44</accession>
<keyword evidence="6" id="KW-0560">Oxidoreductase</keyword>
<dbReference type="InterPro" id="IPR007197">
    <property type="entry name" value="rSAM"/>
</dbReference>
<dbReference type="SFLD" id="SFLDG01066">
    <property type="entry name" value="organic_radical-activating_enz"/>
    <property type="match status" value="1"/>
</dbReference>
<comment type="caution">
    <text evidence="12">The sequence shown here is derived from an EMBL/GenBank/DDBJ whole genome shotgun (WGS) entry which is preliminary data.</text>
</comment>
<comment type="cofactor">
    <cofactor evidence="1">
        <name>[4Fe-4S] cluster</name>
        <dbReference type="ChEBI" id="CHEBI:49883"/>
    </cofactor>
</comment>
<evidence type="ECO:0000313" key="12">
    <source>
        <dbReference type="EMBL" id="POP43699.1"/>
    </source>
</evidence>
<evidence type="ECO:0000256" key="5">
    <source>
        <dbReference type="ARBA" id="ARBA00022723"/>
    </source>
</evidence>